<evidence type="ECO:0000313" key="3">
    <source>
        <dbReference type="Proteomes" id="UP000824219"/>
    </source>
</evidence>
<protein>
    <submittedName>
        <fullName evidence="2">Uncharacterized protein</fullName>
    </submittedName>
</protein>
<name>A0A9D3SRG0_9TELE</name>
<accession>A0A9D3SRG0</accession>
<feature type="region of interest" description="Disordered" evidence="1">
    <location>
        <begin position="667"/>
        <end position="691"/>
    </location>
</feature>
<evidence type="ECO:0000313" key="2">
    <source>
        <dbReference type="EMBL" id="KAG7334611.1"/>
    </source>
</evidence>
<dbReference type="EMBL" id="JAHKSW010000002">
    <property type="protein sequence ID" value="KAG7334611.1"/>
    <property type="molecule type" value="Genomic_DNA"/>
</dbReference>
<dbReference type="Proteomes" id="UP000824219">
    <property type="component" value="Linkage Group LG02"/>
</dbReference>
<feature type="region of interest" description="Disordered" evidence="1">
    <location>
        <begin position="1"/>
        <end position="29"/>
    </location>
</feature>
<organism evidence="2 3">
    <name type="scientific">Hemibagrus wyckioides</name>
    <dbReference type="NCBI Taxonomy" id="337641"/>
    <lineage>
        <taxon>Eukaryota</taxon>
        <taxon>Metazoa</taxon>
        <taxon>Chordata</taxon>
        <taxon>Craniata</taxon>
        <taxon>Vertebrata</taxon>
        <taxon>Euteleostomi</taxon>
        <taxon>Actinopterygii</taxon>
        <taxon>Neopterygii</taxon>
        <taxon>Teleostei</taxon>
        <taxon>Ostariophysi</taxon>
        <taxon>Siluriformes</taxon>
        <taxon>Bagridae</taxon>
        <taxon>Hemibagrus</taxon>
    </lineage>
</organism>
<comment type="caution">
    <text evidence="2">The sequence shown here is derived from an EMBL/GenBank/DDBJ whole genome shotgun (WGS) entry which is preliminary data.</text>
</comment>
<feature type="compositionally biased region" description="Polar residues" evidence="1">
    <location>
        <begin position="667"/>
        <end position="690"/>
    </location>
</feature>
<reference evidence="2 3" key="1">
    <citation type="submission" date="2021-06" db="EMBL/GenBank/DDBJ databases">
        <title>Chromosome-level genome assembly of the red-tail catfish (Hemibagrus wyckioides).</title>
        <authorList>
            <person name="Shao F."/>
        </authorList>
    </citation>
    <scope>NUCLEOTIDE SEQUENCE [LARGE SCALE GENOMIC DNA]</scope>
    <source>
        <strain evidence="2">EC202008001</strain>
        <tissue evidence="2">Blood</tissue>
    </source>
</reference>
<keyword evidence="3" id="KW-1185">Reference proteome</keyword>
<feature type="region of interest" description="Disordered" evidence="1">
    <location>
        <begin position="715"/>
        <end position="738"/>
    </location>
</feature>
<sequence>MKKQISEERRSSRCGPAGVSTPDPGSDQRQRCFRDILDLVLQLSDEEWKAVSRGMSKKVSRFEFVAACTKIVTTVSSAVVRRLMIPLSESFGIEAILEANDKLKKMAKLKLSKCSSSDASAQSSPMEASDFICELSQRIVTEIKSAMLEAIRSMASGPRPSCSARASSPAGDLISPIDDLSIACTNEICERILALYHSEEGVRPGGETSSRTSLKSHQEVNGIMKGLEEVDLSRSSSWSTVKSLISEIVSNMPTDGASSAPQGERRFSDQFMSKATQVVSEVLQKTEQKLVASVLPQTSVPASSETELNFLMELVRSSVSLENIQSTAAGRFLNNDILVKKLSSHVSTSLISEKGSRSSRASSLRSSVDLDRVAFDIINSVINGAALDFGLTDVENGMEAWVGKAQISDTDAHSAPYSMSSSGFSSKLQSLSALEDQKSVQQVVDAERKPLPSAQNIPYVSCHILTVVRDRLKVFFTSSTTSAADDKRTDASVSDGDRIVPIHICDDGMVHELTEPDNLSPEEMIRQRSHAITDTIANLLLRNVAKTRNVVRSASDSALDRGNSSVQYTQFPYELVYTFVEQATKTLVQNVLNAGFSGDTETQGSCSMNKSISCASTPALWDHETSLMWSLNNLYPKSSQQVSAGSSSLFPRAAVEENLEHQNVIDEQNQPGLSSHVQGSDGGSSHSAAENQERKRQLGFHFIVKKKTVVIRRPKNRRRSRVPVQRVVRPTSDGQSRTSRTLFKNTHRTLGRIFSNIFKTFTCCFIPDTALLVDSRCVFYQVSRLVKIGGANLEDCVKNVMKRCCTAVRPSIIRG</sequence>
<proteinExistence type="predicted"/>
<gene>
    <name evidence="2" type="ORF">KOW79_001207</name>
</gene>
<evidence type="ECO:0000256" key="1">
    <source>
        <dbReference type="SAM" id="MobiDB-lite"/>
    </source>
</evidence>
<dbReference type="OrthoDB" id="8956804at2759"/>
<dbReference type="AlphaFoldDB" id="A0A9D3SRG0"/>
<feature type="compositionally biased region" description="Basic and acidic residues" evidence="1">
    <location>
        <begin position="1"/>
        <end position="11"/>
    </location>
</feature>